<dbReference type="Gene3D" id="2.170.130.10">
    <property type="entry name" value="TonB-dependent receptor, plug domain"/>
    <property type="match status" value="1"/>
</dbReference>
<dbReference type="Gene3D" id="2.60.40.1120">
    <property type="entry name" value="Carboxypeptidase-like, regulatory domain"/>
    <property type="match status" value="1"/>
</dbReference>
<dbReference type="InterPro" id="IPR036942">
    <property type="entry name" value="Beta-barrel_TonB_sf"/>
</dbReference>
<comment type="similarity">
    <text evidence="7">Belongs to the TonB-dependent receptor family.</text>
</comment>
<evidence type="ECO:0000313" key="10">
    <source>
        <dbReference type="EMBL" id="PRY49947.1"/>
    </source>
</evidence>
<accession>A0A2T0TWA5</accession>
<keyword evidence="5 7" id="KW-0472">Membrane</keyword>
<dbReference type="Pfam" id="PF13715">
    <property type="entry name" value="CarbopepD_reg_2"/>
    <property type="match status" value="1"/>
</dbReference>
<dbReference type="InterPro" id="IPR039426">
    <property type="entry name" value="TonB-dep_rcpt-like"/>
</dbReference>
<proteinExistence type="inferred from homology"/>
<dbReference type="InterPro" id="IPR008969">
    <property type="entry name" value="CarboxyPept-like_regulatory"/>
</dbReference>
<dbReference type="NCBIfam" id="TIGR04056">
    <property type="entry name" value="OMP_RagA_SusC"/>
    <property type="match status" value="1"/>
</dbReference>
<evidence type="ECO:0000256" key="1">
    <source>
        <dbReference type="ARBA" id="ARBA00004571"/>
    </source>
</evidence>
<evidence type="ECO:0000256" key="5">
    <source>
        <dbReference type="ARBA" id="ARBA00023136"/>
    </source>
</evidence>
<evidence type="ECO:0000256" key="4">
    <source>
        <dbReference type="ARBA" id="ARBA00022692"/>
    </source>
</evidence>
<name>A0A2T0TWA5_9SPHI</name>
<feature type="domain" description="TonB-dependent receptor plug" evidence="9">
    <location>
        <begin position="118"/>
        <end position="223"/>
    </location>
</feature>
<comment type="subcellular location">
    <subcellularLocation>
        <location evidence="1 7">Cell outer membrane</location>
        <topology evidence="1 7">Multi-pass membrane protein</topology>
    </subcellularLocation>
</comment>
<dbReference type="SUPFAM" id="SSF49464">
    <property type="entry name" value="Carboxypeptidase regulatory domain-like"/>
    <property type="match status" value="1"/>
</dbReference>
<protein>
    <submittedName>
        <fullName evidence="10">TonB-linked SusC/RagA family outer membrane protein</fullName>
    </submittedName>
</protein>
<dbReference type="Pfam" id="PF07715">
    <property type="entry name" value="Plug"/>
    <property type="match status" value="1"/>
</dbReference>
<dbReference type="InterPro" id="IPR012910">
    <property type="entry name" value="Plug_dom"/>
</dbReference>
<dbReference type="Gene3D" id="2.40.170.20">
    <property type="entry name" value="TonB-dependent receptor, beta-barrel domain"/>
    <property type="match status" value="1"/>
</dbReference>
<evidence type="ECO:0000313" key="11">
    <source>
        <dbReference type="Proteomes" id="UP000238034"/>
    </source>
</evidence>
<keyword evidence="6 7" id="KW-0998">Cell outer membrane</keyword>
<organism evidence="10 11">
    <name type="scientific">Arcticibacter pallidicorallinus</name>
    <dbReference type="NCBI Taxonomy" id="1259464"/>
    <lineage>
        <taxon>Bacteria</taxon>
        <taxon>Pseudomonadati</taxon>
        <taxon>Bacteroidota</taxon>
        <taxon>Sphingobacteriia</taxon>
        <taxon>Sphingobacteriales</taxon>
        <taxon>Sphingobacteriaceae</taxon>
        <taxon>Arcticibacter</taxon>
    </lineage>
</organism>
<feature type="chain" id="PRO_5015734350" evidence="8">
    <location>
        <begin position="25"/>
        <end position="1009"/>
    </location>
</feature>
<feature type="signal peptide" evidence="8">
    <location>
        <begin position="1"/>
        <end position="24"/>
    </location>
</feature>
<keyword evidence="4 7" id="KW-0812">Transmembrane</keyword>
<dbReference type="InterPro" id="IPR023996">
    <property type="entry name" value="TonB-dep_OMP_SusC/RagA"/>
</dbReference>
<keyword evidence="8" id="KW-0732">Signal</keyword>
<evidence type="ECO:0000256" key="3">
    <source>
        <dbReference type="ARBA" id="ARBA00022452"/>
    </source>
</evidence>
<dbReference type="FunFam" id="2.60.40.1120:FF:000003">
    <property type="entry name" value="Outer membrane protein Omp121"/>
    <property type="match status" value="1"/>
</dbReference>
<dbReference type="RefSeq" id="WP_106294766.1">
    <property type="nucleotide sequence ID" value="NZ_PVTH01000010.1"/>
</dbReference>
<dbReference type="AlphaFoldDB" id="A0A2T0TWA5"/>
<keyword evidence="3 7" id="KW-1134">Transmembrane beta strand</keyword>
<evidence type="ECO:0000259" key="9">
    <source>
        <dbReference type="Pfam" id="PF07715"/>
    </source>
</evidence>
<dbReference type="PROSITE" id="PS52016">
    <property type="entry name" value="TONB_DEPENDENT_REC_3"/>
    <property type="match status" value="1"/>
</dbReference>
<dbReference type="NCBIfam" id="TIGR04057">
    <property type="entry name" value="SusC_RagA_signa"/>
    <property type="match status" value="1"/>
</dbReference>
<dbReference type="OrthoDB" id="9768177at2"/>
<dbReference type="EMBL" id="PVTH01000010">
    <property type="protein sequence ID" value="PRY49947.1"/>
    <property type="molecule type" value="Genomic_DNA"/>
</dbReference>
<dbReference type="InterPro" id="IPR037066">
    <property type="entry name" value="Plug_dom_sf"/>
</dbReference>
<gene>
    <name evidence="10" type="ORF">B0I27_110121</name>
</gene>
<keyword evidence="11" id="KW-1185">Reference proteome</keyword>
<dbReference type="InterPro" id="IPR023997">
    <property type="entry name" value="TonB-dep_OMP_SusC/RagA_CS"/>
</dbReference>
<dbReference type="GO" id="GO:0009279">
    <property type="term" value="C:cell outer membrane"/>
    <property type="evidence" value="ECO:0007669"/>
    <property type="project" value="UniProtKB-SubCell"/>
</dbReference>
<evidence type="ECO:0000256" key="2">
    <source>
        <dbReference type="ARBA" id="ARBA00022448"/>
    </source>
</evidence>
<dbReference type="SUPFAM" id="SSF56935">
    <property type="entry name" value="Porins"/>
    <property type="match status" value="1"/>
</dbReference>
<keyword evidence="2 7" id="KW-0813">Transport</keyword>
<dbReference type="Proteomes" id="UP000238034">
    <property type="component" value="Unassembled WGS sequence"/>
</dbReference>
<comment type="caution">
    <text evidence="10">The sequence shown here is derived from an EMBL/GenBank/DDBJ whole genome shotgun (WGS) entry which is preliminary data.</text>
</comment>
<evidence type="ECO:0000256" key="8">
    <source>
        <dbReference type="SAM" id="SignalP"/>
    </source>
</evidence>
<reference evidence="10 11" key="1">
    <citation type="submission" date="2018-03" db="EMBL/GenBank/DDBJ databases">
        <title>Genomic Encyclopedia of Type Strains, Phase III (KMG-III): the genomes of soil and plant-associated and newly described type strains.</title>
        <authorList>
            <person name="Whitman W."/>
        </authorList>
    </citation>
    <scope>NUCLEOTIDE SEQUENCE [LARGE SCALE GENOMIC DNA]</scope>
    <source>
        <strain evidence="10 11">CGMCC 1.9313</strain>
    </source>
</reference>
<evidence type="ECO:0000256" key="7">
    <source>
        <dbReference type="PROSITE-ProRule" id="PRU01360"/>
    </source>
</evidence>
<sequence length="1009" mass="110017">MRKLFTSLAACVLIILLFTGEAFSQNIVVKGRVTDVANGETLIGVSIKVKGAAQGTSTDANGAFTITVAPNATLVFTYIGFEPAEVPVNNQTTLTVTMKTSASALEEVVVVGYGTQRKSDVTGSVAKIKGADIASQPVLAATQAIQGRVAGVQIISSGDPNALPTVRIRGTGTMKGGANPLYVVDGIITEDIRNINNADIVSMDILKDASATAIYGMRAANGVLLITTKKGKQGKMVISYDAHTGVKEAANLVDMAGPAQYAGYLNEANVYYGSGDELITTDQIANGANTDWYDAILKKGFQQNHNLSLSGGTEDLTYFFSAGYLSDAGIIETNNFNRFTLRSNNEYNATKWLKLSSLISFSRLNNRGVDLGAFNVAYRAAPYIASKVNDLYGNTSLSNNVGNPLLSLEKVDNRTLGNRLQGSFALDVKPVSWLSLRSSFGVDLDFLRSTNYGYQFANVGANSVFLTEGGNQLRDKSDLTVISNNATKWVWDNTATFNKIFDKHSVNVLVGVTSEYYRFNGLEGKRVNVPADRDQWYLGAGSTTGATNNNTGDKWARNSYISRLNYAYDNRYLLTATFRADGTSRFPSSNRWGYFPSVGLGWNIAEEDFMKGQKTLTTFKIRGSWGKVGNDQINTNVYFPIAAINLPYFYDGVEYSGIAFDQLPDRNVKWETTEEYDLGLDYGFINNRLTGEIDYYHKKTTDALIDIRIPAILGDADALYTTNAATFTNRGLEFGIHWTDKINDNWSYNIGGNVSYNKNEITGLNGGQALVEGNIGGNQGNVTRSDNGQPIGSFYIYEATGIFQDAEEIAASAQKDARPGDLRYRDLGGPDGTPDGVINEFDRTYVGSYQPKYTFGINGSLTYKSFDLSINTYGTAGGKIYNGKKASRLDQRDNLEAAVVKNRWTPDRPSGTDPRANLAQLPASTYFLEKGDFFRINNLTLGYAVPKEKLSRFFIDRLRVFVAAQNLATITGYSGFTPEIISGNPLNAGIESNIYPTTRTFTFGVNIGL</sequence>
<evidence type="ECO:0000256" key="6">
    <source>
        <dbReference type="ARBA" id="ARBA00023237"/>
    </source>
</evidence>